<evidence type="ECO:0000313" key="5">
    <source>
        <dbReference type="Proteomes" id="UP001152797"/>
    </source>
</evidence>
<dbReference type="AlphaFoldDB" id="A0A9P1BTQ8"/>
<keyword evidence="2" id="KW-0812">Transmembrane</keyword>
<dbReference type="Proteomes" id="UP001152797">
    <property type="component" value="Unassembled WGS sequence"/>
</dbReference>
<feature type="transmembrane region" description="Helical" evidence="2">
    <location>
        <begin position="299"/>
        <end position="328"/>
    </location>
</feature>
<keyword evidence="2" id="KW-0472">Membrane</keyword>
<feature type="compositionally biased region" description="Low complexity" evidence="1">
    <location>
        <begin position="1"/>
        <end position="13"/>
    </location>
</feature>
<evidence type="ECO:0000313" key="3">
    <source>
        <dbReference type="EMBL" id="CAI3979472.1"/>
    </source>
</evidence>
<comment type="caution">
    <text evidence="3">The sequence shown here is derived from an EMBL/GenBank/DDBJ whole genome shotgun (WGS) entry which is preliminary data.</text>
</comment>
<evidence type="ECO:0000313" key="4">
    <source>
        <dbReference type="EMBL" id="CAL4766784.1"/>
    </source>
</evidence>
<name>A0A9P1BTQ8_9DINO</name>
<protein>
    <submittedName>
        <fullName evidence="3">Uncharacterized protein</fullName>
    </submittedName>
</protein>
<dbReference type="EMBL" id="CAMXCT030000489">
    <property type="protein sequence ID" value="CAL4766784.1"/>
    <property type="molecule type" value="Genomic_DNA"/>
</dbReference>
<evidence type="ECO:0000256" key="2">
    <source>
        <dbReference type="SAM" id="Phobius"/>
    </source>
</evidence>
<feature type="compositionally biased region" description="Basic and acidic residues" evidence="1">
    <location>
        <begin position="35"/>
        <end position="44"/>
    </location>
</feature>
<dbReference type="EMBL" id="CAMXCT010000489">
    <property type="protein sequence ID" value="CAI3979472.1"/>
    <property type="molecule type" value="Genomic_DNA"/>
</dbReference>
<dbReference type="OrthoDB" id="67700at2759"/>
<feature type="region of interest" description="Disordered" evidence="1">
    <location>
        <begin position="1"/>
        <end position="67"/>
    </location>
</feature>
<feature type="transmembrane region" description="Helical" evidence="2">
    <location>
        <begin position="457"/>
        <end position="478"/>
    </location>
</feature>
<dbReference type="EMBL" id="CAMXCT020000489">
    <property type="protein sequence ID" value="CAL1132847.1"/>
    <property type="molecule type" value="Genomic_DNA"/>
</dbReference>
<evidence type="ECO:0000256" key="1">
    <source>
        <dbReference type="SAM" id="MobiDB-lite"/>
    </source>
</evidence>
<reference evidence="4 5" key="2">
    <citation type="submission" date="2024-05" db="EMBL/GenBank/DDBJ databases">
        <authorList>
            <person name="Chen Y."/>
            <person name="Shah S."/>
            <person name="Dougan E. K."/>
            <person name="Thang M."/>
            <person name="Chan C."/>
        </authorList>
    </citation>
    <scope>NUCLEOTIDE SEQUENCE [LARGE SCALE GENOMIC DNA]</scope>
</reference>
<gene>
    <name evidence="3" type="ORF">C1SCF055_LOCUS7421</name>
</gene>
<organism evidence="3">
    <name type="scientific">Cladocopium goreaui</name>
    <dbReference type="NCBI Taxonomy" id="2562237"/>
    <lineage>
        <taxon>Eukaryota</taxon>
        <taxon>Sar</taxon>
        <taxon>Alveolata</taxon>
        <taxon>Dinophyceae</taxon>
        <taxon>Suessiales</taxon>
        <taxon>Symbiodiniaceae</taxon>
        <taxon>Cladocopium</taxon>
    </lineage>
</organism>
<dbReference type="PANTHER" id="PTHR40849">
    <property type="entry name" value="C2 CALCIUM-DEPENDENT MEMBRANE TARGETING"/>
    <property type="match status" value="1"/>
</dbReference>
<sequence>MSSASSASLVSPSQRERPLKEEQKLFENAWRNKTRNFDNKDSQKKSLVVPGHQHQHSQHDQHGTQKSFSELPEVLGVPGVDIGSPGVALSELDSEDMSSDASDSPRNKKLVGKAVQKFFWAEMKHRLVKKTRHLALATRTLVQAHGSPKAGSLSNKFDKRVAGKLVTFEKQLSQQTQNTSLLKEAAKRELLNISAPLRAELMQKLREIMKKNMTSDPDMWERVKVLQRSMIDSLWEDVEKEIELNVELAWLQPLDPNQQPEQGSKWSCCESCYRFVRRKVLRHYLPFDRSIFGKLKDPIYVALTLTMLIPNAGFRVSVLSIILTFILFPRPPDEFQIINFILLCKGTQFLTGGLVSMGQGATIYFGCFNWHETDMTACIAQRGPGNVSSLIGELADYWGSIVLVWIAFLNLPFAQEHRQQKRLKLQSQKIEKISQVSESESKSQRLKIDRGGRMSSLLNYDVACFAFSLLVLLVLTGGHLMMSKEDHQVTAYRHFQEDIFWCKVLYSLLSMPFALFTIQPLQQVLTHAAPTGFNDFGECVPFRMAEKAIGSVGPVGSVGSVSMAEP</sequence>
<proteinExistence type="predicted"/>
<feature type="transmembrane region" description="Helical" evidence="2">
    <location>
        <begin position="397"/>
        <end position="414"/>
    </location>
</feature>
<feature type="transmembrane region" description="Helical" evidence="2">
    <location>
        <begin position="498"/>
        <end position="518"/>
    </location>
</feature>
<reference evidence="3" key="1">
    <citation type="submission" date="2022-10" db="EMBL/GenBank/DDBJ databases">
        <authorList>
            <person name="Chen Y."/>
            <person name="Dougan E. K."/>
            <person name="Chan C."/>
            <person name="Rhodes N."/>
            <person name="Thang M."/>
        </authorList>
    </citation>
    <scope>NUCLEOTIDE SEQUENCE</scope>
</reference>
<feature type="compositionally biased region" description="Basic and acidic residues" evidence="1">
    <location>
        <begin position="14"/>
        <end position="25"/>
    </location>
</feature>
<feature type="region of interest" description="Disordered" evidence="1">
    <location>
        <begin position="85"/>
        <end position="107"/>
    </location>
</feature>
<accession>A0A9P1BTQ8</accession>
<keyword evidence="2" id="KW-1133">Transmembrane helix</keyword>
<dbReference type="PANTHER" id="PTHR40849:SF2">
    <property type="entry name" value="RGS DOMAIN-CONTAINING PROTEIN"/>
    <property type="match status" value="1"/>
</dbReference>
<keyword evidence="5" id="KW-1185">Reference proteome</keyword>